<dbReference type="PANTHER" id="PTHR45580:SF7">
    <property type="entry name" value="CARBOXYLESTERASE TYPE B DOMAIN-CONTAINING PROTEIN-RELATED"/>
    <property type="match status" value="1"/>
</dbReference>
<evidence type="ECO:0000256" key="4">
    <source>
        <dbReference type="RuleBase" id="RU361235"/>
    </source>
</evidence>
<dbReference type="PROSITE" id="PS00122">
    <property type="entry name" value="CARBOXYLESTERASE_B_1"/>
    <property type="match status" value="1"/>
</dbReference>
<dbReference type="HOGENOM" id="CLU_1367314_0_0_1"/>
<dbReference type="STRING" id="135651.G0MHD7"/>
<gene>
    <name evidence="6" type="ORF">CAEBREN_08341</name>
</gene>
<feature type="domain" description="Carboxylesterase type B" evidence="5">
    <location>
        <begin position="45"/>
        <end position="192"/>
    </location>
</feature>
<feature type="signal peptide" evidence="4">
    <location>
        <begin position="1"/>
        <end position="16"/>
    </location>
</feature>
<reference evidence="7" key="1">
    <citation type="submission" date="2011-07" db="EMBL/GenBank/DDBJ databases">
        <authorList>
            <consortium name="Caenorhabditis brenneri Sequencing and Analysis Consortium"/>
            <person name="Wilson R.K."/>
        </authorList>
    </citation>
    <scope>NUCLEOTIDE SEQUENCE [LARGE SCALE GENOMIC DNA]</scope>
    <source>
        <strain evidence="7">PB2801</strain>
    </source>
</reference>
<dbReference type="Proteomes" id="UP000008068">
    <property type="component" value="Unassembled WGS sequence"/>
</dbReference>
<dbReference type="Pfam" id="PF00135">
    <property type="entry name" value="COesterase"/>
    <property type="match status" value="1"/>
</dbReference>
<name>G0MHD7_CAEBE</name>
<evidence type="ECO:0000313" key="6">
    <source>
        <dbReference type="EMBL" id="EGT57935.1"/>
    </source>
</evidence>
<evidence type="ECO:0000256" key="2">
    <source>
        <dbReference type="ARBA" id="ARBA00022487"/>
    </source>
</evidence>
<protein>
    <recommendedName>
        <fullName evidence="4">Carboxylic ester hydrolase</fullName>
        <ecNumber evidence="4">3.1.1.-</ecNumber>
    </recommendedName>
</protein>
<proteinExistence type="inferred from homology"/>
<dbReference type="OrthoDB" id="19653at2759"/>
<keyword evidence="2" id="KW-0719">Serine esterase</keyword>
<dbReference type="EC" id="3.1.1.-" evidence="4"/>
<dbReference type="InterPro" id="IPR002018">
    <property type="entry name" value="CarbesteraseB"/>
</dbReference>
<dbReference type="GO" id="GO:0052689">
    <property type="term" value="F:carboxylic ester hydrolase activity"/>
    <property type="evidence" value="ECO:0007669"/>
    <property type="project" value="UniProtKB-KW"/>
</dbReference>
<evidence type="ECO:0000256" key="3">
    <source>
        <dbReference type="ARBA" id="ARBA00022801"/>
    </source>
</evidence>
<dbReference type="SUPFAM" id="SSF53474">
    <property type="entry name" value="alpha/beta-Hydrolases"/>
    <property type="match status" value="1"/>
</dbReference>
<dbReference type="InParanoid" id="G0MHD7"/>
<keyword evidence="3 4" id="KW-0378">Hydrolase</keyword>
<dbReference type="EMBL" id="GL379794">
    <property type="protein sequence ID" value="EGT57935.1"/>
    <property type="molecule type" value="Genomic_DNA"/>
</dbReference>
<comment type="similarity">
    <text evidence="1 4">Belongs to the type-B carboxylesterase/lipase family.</text>
</comment>
<dbReference type="Gene3D" id="3.40.50.1820">
    <property type="entry name" value="alpha/beta hydrolase"/>
    <property type="match status" value="1"/>
</dbReference>
<dbReference type="InterPro" id="IPR029058">
    <property type="entry name" value="AB_hydrolase_fold"/>
</dbReference>
<dbReference type="InterPro" id="IPR019826">
    <property type="entry name" value="Carboxylesterase_B_AS"/>
</dbReference>
<keyword evidence="4" id="KW-0732">Signal</keyword>
<keyword evidence="7" id="KW-1185">Reference proteome</keyword>
<accession>G0MHD7</accession>
<dbReference type="AlphaFoldDB" id="G0MHD7"/>
<dbReference type="eggNOG" id="KOG1516">
    <property type="taxonomic scope" value="Eukaryota"/>
</dbReference>
<sequence>MYLLFLLILLLPEISSLKVVSTSFGKLRGITEWSDETNLKHIFKKNKCPVIVYYHGGAFNLDSATMFPDKFILDRYVANDIVFAIPAFRLGVFGQLYFGPSNVLTENLLMFDAVKALDFVHHEIENFGGDTKRVTVMGHSSGGTLVDALGFSNLIDPDIKMFQQLIVLSAPGMFGFYEMVVENSFTFAEKLGVRTGRYLK</sequence>
<dbReference type="PANTHER" id="PTHR45580">
    <property type="entry name" value="PROTEIN CBG05369"/>
    <property type="match status" value="1"/>
</dbReference>
<organism evidence="7">
    <name type="scientific">Caenorhabditis brenneri</name>
    <name type="common">Nematode worm</name>
    <dbReference type="NCBI Taxonomy" id="135651"/>
    <lineage>
        <taxon>Eukaryota</taxon>
        <taxon>Metazoa</taxon>
        <taxon>Ecdysozoa</taxon>
        <taxon>Nematoda</taxon>
        <taxon>Chromadorea</taxon>
        <taxon>Rhabditida</taxon>
        <taxon>Rhabditina</taxon>
        <taxon>Rhabditomorpha</taxon>
        <taxon>Rhabditoidea</taxon>
        <taxon>Rhabditidae</taxon>
        <taxon>Peloderinae</taxon>
        <taxon>Caenorhabditis</taxon>
    </lineage>
</organism>
<feature type="chain" id="PRO_5005130690" description="Carboxylic ester hydrolase" evidence="4">
    <location>
        <begin position="17"/>
        <end position="200"/>
    </location>
</feature>
<evidence type="ECO:0000256" key="1">
    <source>
        <dbReference type="ARBA" id="ARBA00005964"/>
    </source>
</evidence>
<evidence type="ECO:0000259" key="5">
    <source>
        <dbReference type="Pfam" id="PF00135"/>
    </source>
</evidence>
<evidence type="ECO:0000313" key="7">
    <source>
        <dbReference type="Proteomes" id="UP000008068"/>
    </source>
</evidence>